<gene>
    <name evidence="1" type="ORF">COY87_01715</name>
</gene>
<dbReference type="AlphaFoldDB" id="A0A2M7QJW0"/>
<evidence type="ECO:0000313" key="2">
    <source>
        <dbReference type="Proteomes" id="UP000229401"/>
    </source>
</evidence>
<dbReference type="EMBL" id="PFLI01000061">
    <property type="protein sequence ID" value="PIY72298.1"/>
    <property type="molecule type" value="Genomic_DNA"/>
</dbReference>
<evidence type="ECO:0000313" key="1">
    <source>
        <dbReference type="EMBL" id="PIY72298.1"/>
    </source>
</evidence>
<organism evidence="1 2">
    <name type="scientific">Candidatus Roizmanbacteria bacterium CG_4_10_14_0_8_um_filter_33_9</name>
    <dbReference type="NCBI Taxonomy" id="1974826"/>
    <lineage>
        <taxon>Bacteria</taxon>
        <taxon>Candidatus Roizmaniibacteriota</taxon>
    </lineage>
</organism>
<proteinExistence type="predicted"/>
<comment type="caution">
    <text evidence="1">The sequence shown here is derived from an EMBL/GenBank/DDBJ whole genome shotgun (WGS) entry which is preliminary data.</text>
</comment>
<reference evidence="2" key="1">
    <citation type="submission" date="2017-09" db="EMBL/GenBank/DDBJ databases">
        <title>Depth-based differentiation of microbial function through sediment-hosted aquifers and enrichment of novel symbionts in the deep terrestrial subsurface.</title>
        <authorList>
            <person name="Probst A.J."/>
            <person name="Ladd B."/>
            <person name="Jarett J.K."/>
            <person name="Geller-Mcgrath D.E."/>
            <person name="Sieber C.M.K."/>
            <person name="Emerson J.B."/>
            <person name="Anantharaman K."/>
            <person name="Thomas B.C."/>
            <person name="Malmstrom R."/>
            <person name="Stieglmeier M."/>
            <person name="Klingl A."/>
            <person name="Woyke T."/>
            <person name="Ryan C.M."/>
            <person name="Banfield J.F."/>
        </authorList>
    </citation>
    <scope>NUCLEOTIDE SEQUENCE [LARGE SCALE GENOMIC DNA]</scope>
</reference>
<name>A0A2M7QJW0_9BACT</name>
<sequence>MKKALLICFFLGLIITLTSYLSTAIKNKRVDKYKGDCINYQEKQFFKKPVPIIWTAKFDGCLAGCWGAAFTKIPEDPQYPRFSGYVPNEGERIADEFMKEGQILKIYGKWTDVSDSYGSVFDNKCVPTVDIEKIEIVN</sequence>
<protein>
    <submittedName>
        <fullName evidence="1">Uncharacterized protein</fullName>
    </submittedName>
</protein>
<accession>A0A2M7QJW0</accession>
<dbReference type="Proteomes" id="UP000229401">
    <property type="component" value="Unassembled WGS sequence"/>
</dbReference>